<evidence type="ECO:0000313" key="2">
    <source>
        <dbReference type="Proteomes" id="UP000654075"/>
    </source>
</evidence>
<protein>
    <submittedName>
        <fullName evidence="1">Uncharacterized protein</fullName>
    </submittedName>
</protein>
<dbReference type="Proteomes" id="UP000654075">
    <property type="component" value="Unassembled WGS sequence"/>
</dbReference>
<dbReference type="AlphaFoldDB" id="A0A813EDZ9"/>
<keyword evidence="2" id="KW-1185">Reference proteome</keyword>
<feature type="non-terminal residue" evidence="1">
    <location>
        <position position="1"/>
    </location>
</feature>
<proteinExistence type="predicted"/>
<feature type="non-terminal residue" evidence="1">
    <location>
        <position position="112"/>
    </location>
</feature>
<dbReference type="OrthoDB" id="429483at2759"/>
<evidence type="ECO:0000313" key="1">
    <source>
        <dbReference type="EMBL" id="CAE8598745.1"/>
    </source>
</evidence>
<gene>
    <name evidence="1" type="ORF">PGLA1383_LOCUS17146</name>
</gene>
<reference evidence="1" key="1">
    <citation type="submission" date="2021-02" db="EMBL/GenBank/DDBJ databases">
        <authorList>
            <person name="Dougan E. K."/>
            <person name="Rhodes N."/>
            <person name="Thang M."/>
            <person name="Chan C."/>
        </authorList>
    </citation>
    <scope>NUCLEOTIDE SEQUENCE</scope>
</reference>
<dbReference type="EMBL" id="CAJNNV010010534">
    <property type="protein sequence ID" value="CAE8598745.1"/>
    <property type="molecule type" value="Genomic_DNA"/>
</dbReference>
<comment type="caution">
    <text evidence="1">The sequence shown here is derived from an EMBL/GenBank/DDBJ whole genome shotgun (WGS) entry which is preliminary data.</text>
</comment>
<sequence>VIDVEFTVRRLLRDIRGVDCKAGHHHDLLAPLEELGSLARDERFAPVCAQQGFGPLAELGKAQSCPMVRGLILEVFLILSQRSDLLNPAHLGKAVLDDLLTVLQDTLVHERP</sequence>
<name>A0A813EDZ9_POLGL</name>
<organism evidence="1 2">
    <name type="scientific">Polarella glacialis</name>
    <name type="common">Dinoflagellate</name>
    <dbReference type="NCBI Taxonomy" id="89957"/>
    <lineage>
        <taxon>Eukaryota</taxon>
        <taxon>Sar</taxon>
        <taxon>Alveolata</taxon>
        <taxon>Dinophyceae</taxon>
        <taxon>Suessiales</taxon>
        <taxon>Suessiaceae</taxon>
        <taxon>Polarella</taxon>
    </lineage>
</organism>
<accession>A0A813EDZ9</accession>